<evidence type="ECO:0000313" key="3">
    <source>
        <dbReference type="EMBL" id="MFD1003302.1"/>
    </source>
</evidence>
<proteinExistence type="predicted"/>
<reference evidence="4" key="1">
    <citation type="journal article" date="2019" name="Int. J. Syst. Evol. Microbiol.">
        <title>The Global Catalogue of Microorganisms (GCM) 10K type strain sequencing project: providing services to taxonomists for standard genome sequencing and annotation.</title>
        <authorList>
            <consortium name="The Broad Institute Genomics Platform"/>
            <consortium name="The Broad Institute Genome Sequencing Center for Infectious Disease"/>
            <person name="Wu L."/>
            <person name="Ma J."/>
        </authorList>
    </citation>
    <scope>NUCLEOTIDE SEQUENCE [LARGE SCALE GENOMIC DNA]</scope>
    <source>
        <strain evidence="4">CCUG 58938</strain>
    </source>
</reference>
<dbReference type="RefSeq" id="WP_377585824.1">
    <property type="nucleotide sequence ID" value="NZ_JBHTKA010000015.1"/>
</dbReference>
<dbReference type="EMBL" id="JBHTKA010000015">
    <property type="protein sequence ID" value="MFD1003302.1"/>
    <property type="molecule type" value="Genomic_DNA"/>
</dbReference>
<dbReference type="InterPro" id="IPR016883">
    <property type="entry name" value="UCP028431"/>
</dbReference>
<gene>
    <name evidence="3" type="ORF">ACFQ21_28510</name>
</gene>
<feature type="domain" description="Glycoamylase-like" evidence="2">
    <location>
        <begin position="217"/>
        <end position="437"/>
    </location>
</feature>
<evidence type="ECO:0000259" key="2">
    <source>
        <dbReference type="Pfam" id="PF10091"/>
    </source>
</evidence>
<protein>
    <submittedName>
        <fullName evidence="3">Glucoamylase family protein</fullName>
    </submittedName>
</protein>
<evidence type="ECO:0000313" key="4">
    <source>
        <dbReference type="Proteomes" id="UP001597112"/>
    </source>
</evidence>
<evidence type="ECO:0000256" key="1">
    <source>
        <dbReference type="SAM" id="SignalP"/>
    </source>
</evidence>
<name>A0ABW3KEC9_9BACT</name>
<dbReference type="PIRSF" id="PIRSF028431">
    <property type="entry name" value="UCP028431"/>
    <property type="match status" value="1"/>
</dbReference>
<keyword evidence="4" id="KW-1185">Reference proteome</keyword>
<comment type="caution">
    <text evidence="3">The sequence shown here is derived from an EMBL/GenBank/DDBJ whole genome shotgun (WGS) entry which is preliminary data.</text>
</comment>
<feature type="chain" id="PRO_5046990749" evidence="1">
    <location>
        <begin position="18"/>
        <end position="451"/>
    </location>
</feature>
<dbReference type="Pfam" id="PF10091">
    <property type="entry name" value="Glycoamylase"/>
    <property type="match status" value="1"/>
</dbReference>
<accession>A0ABW3KEC9</accession>
<dbReference type="Gene3D" id="1.50.10.140">
    <property type="match status" value="1"/>
</dbReference>
<keyword evidence="1" id="KW-0732">Signal</keyword>
<organism evidence="3 4">
    <name type="scientific">Ohtaekwangia kribbensis</name>
    <dbReference type="NCBI Taxonomy" id="688913"/>
    <lineage>
        <taxon>Bacteria</taxon>
        <taxon>Pseudomonadati</taxon>
        <taxon>Bacteroidota</taxon>
        <taxon>Cytophagia</taxon>
        <taxon>Cytophagales</taxon>
        <taxon>Fulvivirgaceae</taxon>
        <taxon>Ohtaekwangia</taxon>
    </lineage>
</organism>
<dbReference type="PROSITE" id="PS51257">
    <property type="entry name" value="PROKAR_LIPOPROTEIN"/>
    <property type="match status" value="1"/>
</dbReference>
<dbReference type="InterPro" id="IPR019282">
    <property type="entry name" value="Glycoamylase-like_cons_dom"/>
</dbReference>
<sequence>MLRRNLIYFLVSVVALASCTPRKTDQQTTSADTTAHISDDSLLTLVEARTFQYFWNGAEPTSGAARERFHADNVYPENDKHIVTSGGTGFGVMAILVGIERGFITREQGLERLTHFITWLEKADRFHGVWPHWWNGETGKVKPFSPNDNGGDLVETSYLLQGLLCVRQYFKEGNEQEKALAGRIDKLWREVEFDWHRNNKQNVLYWHWSPDKAWVMNFAVEGYNECLIMYILAAASPTHGVPAEVYHDGWARKGGIRNDSTHQQYGYHLDLRHNGAQQYGGPLFWSHYSYLGLDPHNLKDRYADYWTHNRNHTLINYRYCVENPKQYKGYGENSWGLTASYSINGYAAHSPAEDLGVISPTAALSSFPYTPEESMKALKHFYFDLGDKTFGEYGFYDAFSEHHNWYLPRYLAIDQGPIIVMIENHRSGLLWKLFMSAPEVQQGLDKLGFTR</sequence>
<feature type="signal peptide" evidence="1">
    <location>
        <begin position="1"/>
        <end position="17"/>
    </location>
</feature>
<dbReference type="Proteomes" id="UP001597112">
    <property type="component" value="Unassembled WGS sequence"/>
</dbReference>